<dbReference type="Proteomes" id="UP000184010">
    <property type="component" value="Unassembled WGS sequence"/>
</dbReference>
<dbReference type="SUPFAM" id="SSF56796">
    <property type="entry name" value="Dehydroquinate synthase-like"/>
    <property type="match status" value="1"/>
</dbReference>
<dbReference type="GO" id="GO:0016614">
    <property type="term" value="F:oxidoreductase activity, acting on CH-OH group of donors"/>
    <property type="evidence" value="ECO:0007669"/>
    <property type="project" value="InterPro"/>
</dbReference>
<dbReference type="EMBL" id="FRDN01000015">
    <property type="protein sequence ID" value="SHN85295.1"/>
    <property type="molecule type" value="Genomic_DNA"/>
</dbReference>
<evidence type="ECO:0000256" key="3">
    <source>
        <dbReference type="PIRSR" id="PIRSR000112-1"/>
    </source>
</evidence>
<sequence length="360" mass="39058">MTDLIVPGFYKRRKGALNDLGAFCQDRGRRALIIGGKMALEATEEPMVSNLKMAKVEAFVEWYGGECTWGNINRLADMASDKEVDLIIGVGGGKVLDTAKAVAYLAEVSCITVPTIAATCAAYTPLSIIYDDQGVYLENSGKAACPEGIFIDPDIIVRAPEKWLYSGIGDTLAKWYELRATTSGVAQSSWTIGGSSNGRVCYDIIKKFGPQAQKTIAGQGSSEALDYVIDAIIYYAGICSILGGEKFRGAAAHSIYMGFTQIPGMHNFGHGLLVGFGNLCLLALEGRNEREILEEIELARECGIPIKLKDIGVFLESELKMIADFAIKTNGIHNMPIKITSDMIVEAIKYIDNLSTKYFS</sequence>
<feature type="binding site" evidence="4">
    <location>
        <position position="130"/>
    </location>
    <ligand>
        <name>NAD(+)</name>
        <dbReference type="ChEBI" id="CHEBI:57540"/>
    </ligand>
</feature>
<comment type="cofactor">
    <cofactor evidence="3">
        <name>Zn(2+)</name>
        <dbReference type="ChEBI" id="CHEBI:29105"/>
    </cofactor>
    <text evidence="3">Binds 1 zinc ion per subunit.</text>
</comment>
<feature type="binding site" evidence="3">
    <location>
        <position position="170"/>
    </location>
    <ligand>
        <name>glycerol</name>
        <dbReference type="ChEBI" id="CHEBI:17754"/>
    </ligand>
</feature>
<evidence type="ECO:0000259" key="5">
    <source>
        <dbReference type="Pfam" id="PF00465"/>
    </source>
</evidence>
<keyword evidence="3" id="KW-0862">Zinc</keyword>
<gene>
    <name evidence="6" type="ORF">SAMN02745215_04414</name>
</gene>
<keyword evidence="1 3" id="KW-0479">Metal-binding</keyword>
<dbReference type="PANTHER" id="PTHR43616">
    <property type="entry name" value="GLYCEROL DEHYDROGENASE"/>
    <property type="match status" value="1"/>
</dbReference>
<dbReference type="AlphaFoldDB" id="A0A1M7UQV3"/>
<dbReference type="CDD" id="cd08550">
    <property type="entry name" value="GlyDH-like"/>
    <property type="match status" value="1"/>
</dbReference>
<dbReference type="Gene3D" id="1.20.1090.10">
    <property type="entry name" value="Dehydroquinate synthase-like - alpha domain"/>
    <property type="match status" value="1"/>
</dbReference>
<evidence type="ECO:0000313" key="6">
    <source>
        <dbReference type="EMBL" id="SHN85295.1"/>
    </source>
</evidence>
<dbReference type="PIRSF" id="PIRSF000112">
    <property type="entry name" value="Glycerol_dehydrogenase"/>
    <property type="match status" value="1"/>
</dbReference>
<feature type="binding site" evidence="4">
    <location>
        <position position="124"/>
    </location>
    <ligand>
        <name>NAD(+)</name>
        <dbReference type="ChEBI" id="CHEBI:57540"/>
    </ligand>
</feature>
<evidence type="ECO:0000256" key="1">
    <source>
        <dbReference type="ARBA" id="ARBA00022723"/>
    </source>
</evidence>
<proteinExistence type="predicted"/>
<evidence type="ECO:0000256" key="4">
    <source>
        <dbReference type="PIRSR" id="PIRSR000112-3"/>
    </source>
</evidence>
<dbReference type="STRING" id="1121395.SAMN02745215_04414"/>
<dbReference type="InterPro" id="IPR001670">
    <property type="entry name" value="ADH_Fe/GldA"/>
</dbReference>
<accession>A0A1M7UQV3</accession>
<dbReference type="Gene3D" id="3.40.50.1970">
    <property type="match status" value="1"/>
</dbReference>
<protein>
    <submittedName>
        <fullName evidence="6">Glycerol dehydrogenase</fullName>
    </submittedName>
</protein>
<evidence type="ECO:0000313" key="7">
    <source>
        <dbReference type="Proteomes" id="UP000184010"/>
    </source>
</evidence>
<dbReference type="RefSeq" id="WP_072774587.1">
    <property type="nucleotide sequence ID" value="NZ_FRDN01000015.1"/>
</dbReference>
<reference evidence="7" key="1">
    <citation type="submission" date="2016-12" db="EMBL/GenBank/DDBJ databases">
        <authorList>
            <person name="Varghese N."/>
            <person name="Submissions S."/>
        </authorList>
    </citation>
    <scope>NUCLEOTIDE SEQUENCE [LARGE SCALE GENOMIC DNA]</scope>
    <source>
        <strain evidence="7">DSM 11544</strain>
    </source>
</reference>
<feature type="binding site" evidence="4">
    <location>
        <position position="126"/>
    </location>
    <ligand>
        <name>NAD(+)</name>
        <dbReference type="ChEBI" id="CHEBI:57540"/>
    </ligand>
</feature>
<feature type="binding site" evidence="3">
    <location>
        <position position="253"/>
    </location>
    <ligand>
        <name>glycerol</name>
        <dbReference type="ChEBI" id="CHEBI:17754"/>
    </ligand>
</feature>
<organism evidence="6 7">
    <name type="scientific">Desulfitobacterium chlororespirans DSM 11544</name>
    <dbReference type="NCBI Taxonomy" id="1121395"/>
    <lineage>
        <taxon>Bacteria</taxon>
        <taxon>Bacillati</taxon>
        <taxon>Bacillota</taxon>
        <taxon>Clostridia</taxon>
        <taxon>Eubacteriales</taxon>
        <taxon>Desulfitobacteriaceae</taxon>
        <taxon>Desulfitobacterium</taxon>
    </lineage>
</organism>
<feature type="binding site" evidence="3">
    <location>
        <position position="270"/>
    </location>
    <ligand>
        <name>glycerol</name>
        <dbReference type="ChEBI" id="CHEBI:17754"/>
    </ligand>
</feature>
<name>A0A1M7UQV3_9FIRM</name>
<keyword evidence="4" id="KW-0520">NAD</keyword>
<dbReference type="PANTHER" id="PTHR43616:SF3">
    <property type="entry name" value="HYDROXYCARBOXYLATE DEHYDROGENASE A"/>
    <property type="match status" value="1"/>
</dbReference>
<dbReference type="Pfam" id="PF00465">
    <property type="entry name" value="Fe-ADH"/>
    <property type="match status" value="1"/>
</dbReference>
<keyword evidence="2" id="KW-0560">Oxidoreductase</keyword>
<feature type="binding site" evidence="4">
    <location>
        <begin position="93"/>
        <end position="97"/>
    </location>
    <ligand>
        <name>NAD(+)</name>
        <dbReference type="ChEBI" id="CHEBI:57540"/>
    </ligand>
</feature>
<feature type="domain" description="Alcohol dehydrogenase iron-type/glycerol dehydrogenase GldA" evidence="5">
    <location>
        <begin position="10"/>
        <end position="153"/>
    </location>
</feature>
<dbReference type="InterPro" id="IPR016205">
    <property type="entry name" value="Glycerol_DH"/>
</dbReference>
<keyword evidence="7" id="KW-1185">Reference proteome</keyword>
<evidence type="ECO:0000256" key="2">
    <source>
        <dbReference type="ARBA" id="ARBA00023002"/>
    </source>
</evidence>
<dbReference type="GO" id="GO:0046872">
    <property type="term" value="F:metal ion binding"/>
    <property type="evidence" value="ECO:0007669"/>
    <property type="project" value="UniProtKB-KW"/>
</dbReference>